<sequence>MIVPEKLNKNDTVSIISLSSGILGENYAKHQLNLAVKRLNELGLQVKFMENSLKGIEYLKNHPEKRAEDLKKAFNDENTKMIICSIGGNDTYKTIPYLLEDRDFIESVKNNPKIFTGFSDTTINHLMFYKLGLRTYYGMNILNDISELSSEMLPYTKKYFLEYFKNSENLKIKSSDIWYEERTDFSNKELNKNRISHKELRGFELIQGKEIFFGELYGGCIESLYSIYINEEENKIMRKYNLIPEFKDLENKILFIETSEDKSSPEKLRKMLIKLMEKGLFENINGLLVGKPQDEKYYEEYKEIYRELIPNSIPIVYNVNFGHSYPRTILAYGTKIEVNMKNREITYLEKILR</sequence>
<dbReference type="InterPro" id="IPR027478">
    <property type="entry name" value="LdcA_N"/>
</dbReference>
<evidence type="ECO:0000259" key="4">
    <source>
        <dbReference type="Pfam" id="PF17676"/>
    </source>
</evidence>
<dbReference type="InterPro" id="IPR040921">
    <property type="entry name" value="Peptidase_S66C"/>
</dbReference>
<feature type="domain" description="LD-carboxypeptidase N-terminal" evidence="3">
    <location>
        <begin position="13"/>
        <end position="138"/>
    </location>
</feature>
<dbReference type="Gene3D" id="3.50.30.60">
    <property type="entry name" value="LD-carboxypeptidase A C-terminal domain-like"/>
    <property type="match status" value="1"/>
</dbReference>
<dbReference type="GO" id="GO:0004180">
    <property type="term" value="F:carboxypeptidase activity"/>
    <property type="evidence" value="ECO:0007669"/>
    <property type="project" value="UniProtKB-KW"/>
</dbReference>
<keyword evidence="6" id="KW-1185">Reference proteome</keyword>
<comment type="caution">
    <text evidence="5">The sequence shown here is derived from an EMBL/GenBank/DDBJ whole genome shotgun (WGS) entry which is preliminary data.</text>
</comment>
<gene>
    <name evidence="5" type="ORF">J2Z71_001707</name>
</gene>
<name>A0ABS4KHR3_9FIRM</name>
<dbReference type="InterPro" id="IPR040449">
    <property type="entry name" value="Peptidase_S66_N"/>
</dbReference>
<dbReference type="PANTHER" id="PTHR30237">
    <property type="entry name" value="MURAMOYLTETRAPEPTIDE CARBOXYPEPTIDASE"/>
    <property type="match status" value="1"/>
</dbReference>
<reference evidence="5 6" key="1">
    <citation type="submission" date="2021-03" db="EMBL/GenBank/DDBJ databases">
        <title>Genomic Encyclopedia of Type Strains, Phase IV (KMG-IV): sequencing the most valuable type-strain genomes for metagenomic binning, comparative biology and taxonomic classification.</title>
        <authorList>
            <person name="Goeker M."/>
        </authorList>
    </citation>
    <scope>NUCLEOTIDE SEQUENCE [LARGE SCALE GENOMIC DNA]</scope>
    <source>
        <strain evidence="5 6">DSM 27563</strain>
    </source>
</reference>
<feature type="domain" description="LD-carboxypeptidase C-terminal" evidence="4">
    <location>
        <begin position="214"/>
        <end position="338"/>
    </location>
</feature>
<keyword evidence="5" id="KW-0645">Protease</keyword>
<protein>
    <submittedName>
        <fullName evidence="5">Muramoyltetrapeptide carboxypeptidase LdcA involved in peptidoglycan recycling</fullName>
    </submittedName>
</protein>
<dbReference type="Pfam" id="PF02016">
    <property type="entry name" value="Peptidase_S66"/>
    <property type="match status" value="1"/>
</dbReference>
<dbReference type="SUPFAM" id="SSF141986">
    <property type="entry name" value="LD-carboxypeptidase A C-terminal domain-like"/>
    <property type="match status" value="1"/>
</dbReference>
<dbReference type="InterPro" id="IPR003507">
    <property type="entry name" value="S66_fam"/>
</dbReference>
<evidence type="ECO:0000313" key="6">
    <source>
        <dbReference type="Proteomes" id="UP001519306"/>
    </source>
</evidence>
<dbReference type="InterPro" id="IPR029062">
    <property type="entry name" value="Class_I_gatase-like"/>
</dbReference>
<evidence type="ECO:0000259" key="3">
    <source>
        <dbReference type="Pfam" id="PF02016"/>
    </source>
</evidence>
<evidence type="ECO:0000256" key="1">
    <source>
        <dbReference type="ARBA" id="ARBA00010233"/>
    </source>
</evidence>
<keyword evidence="2" id="KW-0378">Hydrolase</keyword>
<dbReference type="Gene3D" id="3.40.50.10740">
    <property type="entry name" value="Class I glutamine amidotransferase-like"/>
    <property type="match status" value="1"/>
</dbReference>
<dbReference type="PANTHER" id="PTHR30237:SF4">
    <property type="entry name" value="LD-CARBOXYPEPTIDASE C-TERMINAL DOMAIN-CONTAINING PROTEIN"/>
    <property type="match status" value="1"/>
</dbReference>
<comment type="similarity">
    <text evidence="1">Belongs to the peptidase S66 family.</text>
</comment>
<organism evidence="5 6">
    <name type="scientific">Peptoniphilus stercorisuis</name>
    <dbReference type="NCBI Taxonomy" id="1436965"/>
    <lineage>
        <taxon>Bacteria</taxon>
        <taxon>Bacillati</taxon>
        <taxon>Bacillota</taxon>
        <taxon>Tissierellia</taxon>
        <taxon>Tissierellales</taxon>
        <taxon>Peptoniphilaceae</taxon>
        <taxon>Peptoniphilus</taxon>
    </lineage>
</organism>
<dbReference type="PIRSF" id="PIRSF028757">
    <property type="entry name" value="LD-carboxypeptidase"/>
    <property type="match status" value="1"/>
</dbReference>
<proteinExistence type="inferred from homology"/>
<dbReference type="RefSeq" id="WP_210062157.1">
    <property type="nucleotide sequence ID" value="NZ_JAGGLJ010000023.1"/>
</dbReference>
<dbReference type="Proteomes" id="UP001519306">
    <property type="component" value="Unassembled WGS sequence"/>
</dbReference>
<evidence type="ECO:0000256" key="2">
    <source>
        <dbReference type="ARBA" id="ARBA00022801"/>
    </source>
</evidence>
<accession>A0ABS4KHR3</accession>
<dbReference type="CDD" id="cd07062">
    <property type="entry name" value="Peptidase_S66_mccF_like"/>
    <property type="match status" value="1"/>
</dbReference>
<dbReference type="SUPFAM" id="SSF52317">
    <property type="entry name" value="Class I glutamine amidotransferase-like"/>
    <property type="match status" value="1"/>
</dbReference>
<dbReference type="InterPro" id="IPR027461">
    <property type="entry name" value="Carboxypeptidase_A_C_sf"/>
</dbReference>
<keyword evidence="5" id="KW-0121">Carboxypeptidase</keyword>
<evidence type="ECO:0000313" key="5">
    <source>
        <dbReference type="EMBL" id="MBP2026149.1"/>
    </source>
</evidence>
<dbReference type="EMBL" id="JAGGLJ010000023">
    <property type="protein sequence ID" value="MBP2026149.1"/>
    <property type="molecule type" value="Genomic_DNA"/>
</dbReference>
<dbReference type="Pfam" id="PF17676">
    <property type="entry name" value="Peptidase_S66C"/>
    <property type="match status" value="1"/>
</dbReference>